<gene>
    <name evidence="2" type="ORF">A3B25_02440</name>
</gene>
<evidence type="ECO:0000313" key="2">
    <source>
        <dbReference type="EMBL" id="OGZ54539.1"/>
    </source>
</evidence>
<keyword evidence="1" id="KW-0472">Membrane</keyword>
<dbReference type="AlphaFoldDB" id="A0A1G2GWM5"/>
<sequence length="96" mass="10181">MIQNLGYAITVIMALTLGIISLAAMLNAARSLSEELAAGARKTNAQIPAQFTTTRQPGQSTTYTTSFATTKTCVLCRAPIMEGVPLCDECSEPLAR</sequence>
<accession>A0A1G2GWM5</accession>
<dbReference type="Proteomes" id="UP000179106">
    <property type="component" value="Unassembled WGS sequence"/>
</dbReference>
<name>A0A1G2GWM5_9BACT</name>
<reference evidence="2 3" key="1">
    <citation type="journal article" date="2016" name="Nat. Commun.">
        <title>Thousands of microbial genomes shed light on interconnected biogeochemical processes in an aquifer system.</title>
        <authorList>
            <person name="Anantharaman K."/>
            <person name="Brown C.T."/>
            <person name="Hug L.A."/>
            <person name="Sharon I."/>
            <person name="Castelle C.J."/>
            <person name="Probst A.J."/>
            <person name="Thomas B.C."/>
            <person name="Singh A."/>
            <person name="Wilkins M.J."/>
            <person name="Karaoz U."/>
            <person name="Brodie E.L."/>
            <person name="Williams K.H."/>
            <person name="Hubbard S.S."/>
            <person name="Banfield J.F."/>
        </authorList>
    </citation>
    <scope>NUCLEOTIDE SEQUENCE [LARGE SCALE GENOMIC DNA]</scope>
</reference>
<evidence type="ECO:0000256" key="1">
    <source>
        <dbReference type="SAM" id="Phobius"/>
    </source>
</evidence>
<comment type="caution">
    <text evidence="2">The sequence shown here is derived from an EMBL/GenBank/DDBJ whole genome shotgun (WGS) entry which is preliminary data.</text>
</comment>
<keyword evidence="1" id="KW-1133">Transmembrane helix</keyword>
<evidence type="ECO:0000313" key="3">
    <source>
        <dbReference type="Proteomes" id="UP000179106"/>
    </source>
</evidence>
<feature type="transmembrane region" description="Helical" evidence="1">
    <location>
        <begin position="6"/>
        <end position="26"/>
    </location>
</feature>
<proteinExistence type="predicted"/>
<organism evidence="2 3">
    <name type="scientific">Candidatus Ryanbacteria bacterium RIFCSPLOWO2_01_FULL_48_26</name>
    <dbReference type="NCBI Taxonomy" id="1802126"/>
    <lineage>
        <taxon>Bacteria</taxon>
        <taxon>Candidatus Ryaniibacteriota</taxon>
    </lineage>
</organism>
<dbReference type="STRING" id="1802126.A3B25_02440"/>
<protein>
    <submittedName>
        <fullName evidence="2">Uncharacterized protein</fullName>
    </submittedName>
</protein>
<dbReference type="EMBL" id="MHNW01000005">
    <property type="protein sequence ID" value="OGZ54539.1"/>
    <property type="molecule type" value="Genomic_DNA"/>
</dbReference>
<keyword evidence="1" id="KW-0812">Transmembrane</keyword>